<dbReference type="GO" id="GO:0043953">
    <property type="term" value="P:protein transport by the Tat complex"/>
    <property type="evidence" value="ECO:0007669"/>
    <property type="project" value="InterPro"/>
</dbReference>
<keyword evidence="6" id="KW-0811">Translocation</keyword>
<dbReference type="HAMAP" id="MF_00236">
    <property type="entry name" value="TatA_E"/>
    <property type="match status" value="1"/>
</dbReference>
<dbReference type="Gene3D" id="1.20.5.3310">
    <property type="match status" value="1"/>
</dbReference>
<dbReference type="PANTHER" id="PTHR33162:SF1">
    <property type="entry name" value="SEC-INDEPENDENT PROTEIN TRANSLOCASE PROTEIN TATA, CHLOROPLASTIC"/>
    <property type="match status" value="1"/>
</dbReference>
<feature type="compositionally biased region" description="Basic and acidic residues" evidence="9">
    <location>
        <begin position="121"/>
        <end position="133"/>
    </location>
</feature>
<keyword evidence="2" id="KW-0813">Transport</keyword>
<proteinExistence type="inferred from homology"/>
<evidence type="ECO:0000256" key="5">
    <source>
        <dbReference type="ARBA" id="ARBA00022989"/>
    </source>
</evidence>
<evidence type="ECO:0000256" key="1">
    <source>
        <dbReference type="ARBA" id="ARBA00004581"/>
    </source>
</evidence>
<reference evidence="10 11" key="1">
    <citation type="submission" date="2023-10" db="EMBL/GenBank/DDBJ databases">
        <title>Chromosome-scale genome assembly provides insights into flower coloration mechanisms of Canna indica.</title>
        <authorList>
            <person name="Li C."/>
        </authorList>
    </citation>
    <scope>NUCLEOTIDE SEQUENCE [LARGE SCALE GENOMIC DNA]</scope>
    <source>
        <tissue evidence="10">Flower</tissue>
    </source>
</reference>
<evidence type="ECO:0000256" key="3">
    <source>
        <dbReference type="ARBA" id="ARBA00022692"/>
    </source>
</evidence>
<dbReference type="NCBIfam" id="NF011429">
    <property type="entry name" value="PRK14857.1"/>
    <property type="match status" value="1"/>
</dbReference>
<dbReference type="Pfam" id="PF02416">
    <property type="entry name" value="TatA_B_E"/>
    <property type="match status" value="1"/>
</dbReference>
<keyword evidence="3" id="KW-0812">Transmembrane</keyword>
<evidence type="ECO:0000256" key="9">
    <source>
        <dbReference type="SAM" id="MobiDB-lite"/>
    </source>
</evidence>
<evidence type="ECO:0000256" key="6">
    <source>
        <dbReference type="ARBA" id="ARBA00023010"/>
    </source>
</evidence>
<comment type="function">
    <text evidence="8">Part of the twin-arginine translocation (Tat) system that transports large folded proteins containing a characteristic twin-arginine motif in their signal peptide across the thylakoid membrane. Involved in delta pH-dependent protein transport required for chloroplast development, especially thylakoid membrane formation. TATC and TATB mediate precursor recognition, whereas TATA facilitates translocation.</text>
</comment>
<accession>A0AAQ3K046</accession>
<dbReference type="NCBIfam" id="TIGR01411">
    <property type="entry name" value="tatAE"/>
    <property type="match status" value="1"/>
</dbReference>
<evidence type="ECO:0000256" key="4">
    <source>
        <dbReference type="ARBA" id="ARBA00022927"/>
    </source>
</evidence>
<dbReference type="AlphaFoldDB" id="A0AAQ3K046"/>
<keyword evidence="11" id="KW-1185">Reference proteome</keyword>
<keyword evidence="5" id="KW-1133">Transmembrane helix</keyword>
<dbReference type="GO" id="GO:0006886">
    <property type="term" value="P:intracellular protein transport"/>
    <property type="evidence" value="ECO:0007669"/>
    <property type="project" value="UniProtKB-ARBA"/>
</dbReference>
<evidence type="ECO:0000256" key="2">
    <source>
        <dbReference type="ARBA" id="ARBA00022448"/>
    </source>
</evidence>
<evidence type="ECO:0008006" key="12">
    <source>
        <dbReference type="Google" id="ProtNLM"/>
    </source>
</evidence>
<dbReference type="InterPro" id="IPR003369">
    <property type="entry name" value="TatA/B/E"/>
</dbReference>
<dbReference type="Proteomes" id="UP001327560">
    <property type="component" value="Chromosome 2"/>
</dbReference>
<protein>
    <recommendedName>
        <fullName evidence="12">Sec-independent protein translocase protein TATA, chloroplastic</fullName>
    </recommendedName>
</protein>
<evidence type="ECO:0000313" key="10">
    <source>
        <dbReference type="EMBL" id="WOK99417.1"/>
    </source>
</evidence>
<keyword evidence="4" id="KW-0653">Protein transport</keyword>
<dbReference type="InterPro" id="IPR006312">
    <property type="entry name" value="TatA/E"/>
</dbReference>
<keyword evidence="7" id="KW-0472">Membrane</keyword>
<name>A0AAQ3K046_9LILI</name>
<dbReference type="PRINTS" id="PR01506">
    <property type="entry name" value="TATBPROTEIN"/>
</dbReference>
<organism evidence="10 11">
    <name type="scientific">Canna indica</name>
    <name type="common">Indian-shot</name>
    <dbReference type="NCBI Taxonomy" id="4628"/>
    <lineage>
        <taxon>Eukaryota</taxon>
        <taxon>Viridiplantae</taxon>
        <taxon>Streptophyta</taxon>
        <taxon>Embryophyta</taxon>
        <taxon>Tracheophyta</taxon>
        <taxon>Spermatophyta</taxon>
        <taxon>Magnoliopsida</taxon>
        <taxon>Liliopsida</taxon>
        <taxon>Zingiberales</taxon>
        <taxon>Cannaceae</taxon>
        <taxon>Canna</taxon>
    </lineage>
</organism>
<comment type="subcellular location">
    <subcellularLocation>
        <location evidence="1">Plastid</location>
        <location evidence="1">Chloroplast thylakoid membrane</location>
        <topology evidence="1">Single-pass membrane protein</topology>
    </subcellularLocation>
</comment>
<dbReference type="PANTHER" id="PTHR33162">
    <property type="entry name" value="SEC-INDEPENDENT PROTEIN TRANSLOCASE PROTEIN TATA, CHLOROPLASTIC"/>
    <property type="match status" value="1"/>
</dbReference>
<evidence type="ECO:0000256" key="7">
    <source>
        <dbReference type="ARBA" id="ARBA00023136"/>
    </source>
</evidence>
<dbReference type="EMBL" id="CP136891">
    <property type="protein sequence ID" value="WOK99417.1"/>
    <property type="molecule type" value="Genomic_DNA"/>
</dbReference>
<dbReference type="GO" id="GO:0009535">
    <property type="term" value="C:chloroplast thylakoid membrane"/>
    <property type="evidence" value="ECO:0007669"/>
    <property type="project" value="UniProtKB-SubCell"/>
</dbReference>
<sequence length="162" mass="16576">MAAAASFSSCSSTSPIASAPRLQMRASPLASSNSVFLSAASGGRTALARTALVVDQRPASRRLRNPGSGGLGCRCMFGLGVPELAVIAGVAALVFGPKKLPEIGRSFGKTVKSFQEAAKEFETELKKGPEEPSKPPPAESPKAVSSEGEKKEPETAGATNST</sequence>
<evidence type="ECO:0000313" key="11">
    <source>
        <dbReference type="Proteomes" id="UP001327560"/>
    </source>
</evidence>
<gene>
    <name evidence="10" type="ORF">Cni_G08129</name>
</gene>
<feature type="region of interest" description="Disordered" evidence="9">
    <location>
        <begin position="121"/>
        <end position="162"/>
    </location>
</feature>
<evidence type="ECO:0000256" key="8">
    <source>
        <dbReference type="ARBA" id="ARBA00025340"/>
    </source>
</evidence>